<evidence type="ECO:0000256" key="8">
    <source>
        <dbReference type="ARBA" id="ARBA00023295"/>
    </source>
</evidence>
<dbReference type="AlphaFoldDB" id="A0A2T3A023"/>
<evidence type="ECO:0000256" key="9">
    <source>
        <dbReference type="ARBA" id="ARBA00023326"/>
    </source>
</evidence>
<dbReference type="InterPro" id="IPR036962">
    <property type="entry name" value="Glyco_hydro_3_N_sf"/>
</dbReference>
<evidence type="ECO:0000313" key="12">
    <source>
        <dbReference type="EMBL" id="PSR80307.1"/>
    </source>
</evidence>
<keyword evidence="9" id="KW-0624">Polysaccharide degradation</keyword>
<evidence type="ECO:0000256" key="7">
    <source>
        <dbReference type="ARBA" id="ARBA00023277"/>
    </source>
</evidence>
<comment type="similarity">
    <text evidence="3">Belongs to the glycosyl hydrolase 3 family.</text>
</comment>
<gene>
    <name evidence="12" type="ORF">BD289DRAFT_440955</name>
</gene>
<feature type="domain" description="PA14" evidence="11">
    <location>
        <begin position="436"/>
        <end position="590"/>
    </location>
</feature>
<name>A0A2T3A023_9PEZI</name>
<keyword evidence="6" id="KW-0325">Glycoprotein</keyword>
<dbReference type="EC" id="3.2.1.21" evidence="4"/>
<dbReference type="SUPFAM" id="SSF51445">
    <property type="entry name" value="(Trans)glycosidases"/>
    <property type="match status" value="1"/>
</dbReference>
<accession>A0A2T3A023</accession>
<dbReference type="Proteomes" id="UP000241462">
    <property type="component" value="Unassembled WGS sequence"/>
</dbReference>
<dbReference type="Gene3D" id="2.60.40.10">
    <property type="entry name" value="Immunoglobulins"/>
    <property type="match status" value="1"/>
</dbReference>
<keyword evidence="5" id="KW-0378">Hydrolase</keyword>
<dbReference type="InterPro" id="IPR037524">
    <property type="entry name" value="PA14/GLEYA"/>
</dbReference>
<comment type="pathway">
    <text evidence="2">Glycan metabolism; cellulose degradation.</text>
</comment>
<dbReference type="InterPro" id="IPR050288">
    <property type="entry name" value="Cellulose_deg_GH3"/>
</dbReference>
<dbReference type="InterPro" id="IPR011658">
    <property type="entry name" value="PA14_dom"/>
</dbReference>
<keyword evidence="13" id="KW-1185">Reference proteome</keyword>
<dbReference type="GO" id="GO:0008422">
    <property type="term" value="F:beta-glucosidase activity"/>
    <property type="evidence" value="ECO:0007669"/>
    <property type="project" value="UniProtKB-EC"/>
</dbReference>
<evidence type="ECO:0000256" key="3">
    <source>
        <dbReference type="ARBA" id="ARBA00005336"/>
    </source>
</evidence>
<dbReference type="PRINTS" id="PR00133">
    <property type="entry name" value="GLHYDRLASE3"/>
</dbReference>
<proteinExistence type="inferred from homology"/>
<keyword evidence="8" id="KW-0326">Glycosidase</keyword>
<dbReference type="Pfam" id="PF14310">
    <property type="entry name" value="Fn3-like"/>
    <property type="match status" value="1"/>
</dbReference>
<dbReference type="Gene3D" id="3.40.50.1700">
    <property type="entry name" value="Glycoside hydrolase family 3 C-terminal domain"/>
    <property type="match status" value="1"/>
</dbReference>
<keyword evidence="7" id="KW-0119">Carbohydrate metabolism</keyword>
<dbReference type="Gene3D" id="3.20.20.300">
    <property type="entry name" value="Glycoside hydrolase, family 3, N-terminal domain"/>
    <property type="match status" value="1"/>
</dbReference>
<dbReference type="InterPro" id="IPR001764">
    <property type="entry name" value="Glyco_hydro_3_N"/>
</dbReference>
<dbReference type="InterPro" id="IPR013783">
    <property type="entry name" value="Ig-like_fold"/>
</dbReference>
<dbReference type="InterPro" id="IPR036881">
    <property type="entry name" value="Glyco_hydro_3_C_sf"/>
</dbReference>
<comment type="catalytic activity">
    <reaction evidence="1">
        <text>Hydrolysis of terminal, non-reducing beta-D-glucosyl residues with release of beta-D-glucose.</text>
        <dbReference type="EC" id="3.2.1.21"/>
    </reaction>
</comment>
<feature type="region of interest" description="Disordered" evidence="10">
    <location>
        <begin position="1"/>
        <end position="22"/>
    </location>
</feature>
<evidence type="ECO:0000256" key="5">
    <source>
        <dbReference type="ARBA" id="ARBA00022801"/>
    </source>
</evidence>
<reference evidence="12 13" key="1">
    <citation type="journal article" date="2018" name="Mycol. Prog.">
        <title>Coniella lustricola, a new species from submerged detritus.</title>
        <authorList>
            <person name="Raudabaugh D.B."/>
            <person name="Iturriaga T."/>
            <person name="Carver A."/>
            <person name="Mondo S."/>
            <person name="Pangilinan J."/>
            <person name="Lipzen A."/>
            <person name="He G."/>
            <person name="Amirebrahimi M."/>
            <person name="Grigoriev I.V."/>
            <person name="Miller A.N."/>
        </authorList>
    </citation>
    <scope>NUCLEOTIDE SEQUENCE [LARGE SCALE GENOMIC DNA]</scope>
    <source>
        <strain evidence="12 13">B22-T-1</strain>
    </source>
</reference>
<evidence type="ECO:0000256" key="2">
    <source>
        <dbReference type="ARBA" id="ARBA00004987"/>
    </source>
</evidence>
<dbReference type="Pfam" id="PF01915">
    <property type="entry name" value="Glyco_hydro_3_C"/>
    <property type="match status" value="1"/>
</dbReference>
<dbReference type="GO" id="GO:0009251">
    <property type="term" value="P:glucan catabolic process"/>
    <property type="evidence" value="ECO:0007669"/>
    <property type="project" value="TreeGrafter"/>
</dbReference>
<dbReference type="SUPFAM" id="SSF52279">
    <property type="entry name" value="Beta-D-glucan exohydrolase, C-terminal domain"/>
    <property type="match status" value="1"/>
</dbReference>
<dbReference type="EMBL" id="KZ678534">
    <property type="protein sequence ID" value="PSR80307.1"/>
    <property type="molecule type" value="Genomic_DNA"/>
</dbReference>
<sequence>MMSLADKDNMASTKPSPQGVTMPFDQRLVDSQLLELTLEEKVSLLGGSGFATTTGVPRLGIESMKITEGVNGVKNPMMIDSGDAVGDVLAGKGPRTVCFPSTSCFGATWDVELIRDLGEALAQQARQKGITTIMGPGVNLHRDPRGGRNFEYFSEDPLLTGWLAAAMINGIQANGVGACLKHFVGNEAEDYRRAYNVVDPTGGQALRELYLAAFQEALRRSDPVAVMTSYNKVDGVHTSESPLIEKILRSEWNYTGAVQSDWFGTASTVESILAGQDLEMPGPPIWRGQRLVNAVKEGKVTEAQIDARARKMLEWINRTTSTSSCPQSASEDDNTEAISVSRKIAAEGIVLLKNDANVLPLDLTKPVRVTVCGLPAVDSPVGGGGSSLAPPISVKQPLDCIRDLHSNAALVDYTGGVNMHKTVPLLPPQLMRNPEDGTQTVKVSYFNDTSSTAILHENIATAQVMMLGHVKPGIDESGFSYVMSTSLLAPHDGTHTIGVRSTGSYQLLINGVEVLSAPAFVANAEDLLFTPFKLEKSIVYPMKAGQSYALELRVHDQKSPKQKPNEPGAYASALCFNEEHSSEKAIAEAAESAARSDVAIVFAGRNAEHECEGADLPDISIPGDQVQMIQRVAAKSKKTIVVLFGGGAMDVSPFVDSVDAILFAHYPGQEGGAAIADVLTGKINPSGKLPMTWPRRLEDVSTFKHFPAVRDPDGTVTLPLTEGLEVGYRRDWAQVEGGARYLFGYGLSYTSFSCTNLNVQPSTVDFKDSTAHIIVNLTLTNKGPMAGSEVVQVYIAPSRKTGSLDNSRKTQTVTALKGFKKVALKAGDSASVEIILPAKGSLSYWNTATSKWRIAKGAYTVSIGSGADALSKDLMVAEDVEWLHL</sequence>
<evidence type="ECO:0000256" key="4">
    <source>
        <dbReference type="ARBA" id="ARBA00012744"/>
    </source>
</evidence>
<dbReference type="InterPro" id="IPR017853">
    <property type="entry name" value="GH"/>
</dbReference>
<dbReference type="InterPro" id="IPR002772">
    <property type="entry name" value="Glyco_hydro_3_C"/>
</dbReference>
<evidence type="ECO:0000256" key="1">
    <source>
        <dbReference type="ARBA" id="ARBA00000448"/>
    </source>
</evidence>
<feature type="compositionally biased region" description="Polar residues" evidence="10">
    <location>
        <begin position="10"/>
        <end position="19"/>
    </location>
</feature>
<dbReference type="SMART" id="SM01217">
    <property type="entry name" value="Fn3_like"/>
    <property type="match status" value="1"/>
</dbReference>
<evidence type="ECO:0000313" key="13">
    <source>
        <dbReference type="Proteomes" id="UP000241462"/>
    </source>
</evidence>
<dbReference type="PANTHER" id="PTHR42715:SF10">
    <property type="entry name" value="BETA-GLUCOSIDASE"/>
    <property type="match status" value="1"/>
</dbReference>
<dbReference type="InterPro" id="IPR026891">
    <property type="entry name" value="Fn3-like"/>
</dbReference>
<evidence type="ECO:0000259" key="11">
    <source>
        <dbReference type="PROSITE" id="PS51820"/>
    </source>
</evidence>
<dbReference type="Pfam" id="PF00933">
    <property type="entry name" value="Glyco_hydro_3"/>
    <property type="match status" value="1"/>
</dbReference>
<protein>
    <recommendedName>
        <fullName evidence="4">beta-glucosidase</fullName>
        <ecNumber evidence="4">3.2.1.21</ecNumber>
    </recommendedName>
</protein>
<evidence type="ECO:0000256" key="10">
    <source>
        <dbReference type="SAM" id="MobiDB-lite"/>
    </source>
</evidence>
<dbReference type="Pfam" id="PF07691">
    <property type="entry name" value="PA14"/>
    <property type="match status" value="1"/>
</dbReference>
<dbReference type="OrthoDB" id="10036721at2759"/>
<dbReference type="PANTHER" id="PTHR42715">
    <property type="entry name" value="BETA-GLUCOSIDASE"/>
    <property type="match status" value="1"/>
</dbReference>
<dbReference type="InParanoid" id="A0A2T3A023"/>
<evidence type="ECO:0000256" key="6">
    <source>
        <dbReference type="ARBA" id="ARBA00023180"/>
    </source>
</evidence>
<dbReference type="PROSITE" id="PS51820">
    <property type="entry name" value="PA14"/>
    <property type="match status" value="1"/>
</dbReference>
<dbReference type="STRING" id="2025994.A0A2T3A023"/>
<organism evidence="12 13">
    <name type="scientific">Coniella lustricola</name>
    <dbReference type="NCBI Taxonomy" id="2025994"/>
    <lineage>
        <taxon>Eukaryota</taxon>
        <taxon>Fungi</taxon>
        <taxon>Dikarya</taxon>
        <taxon>Ascomycota</taxon>
        <taxon>Pezizomycotina</taxon>
        <taxon>Sordariomycetes</taxon>
        <taxon>Sordariomycetidae</taxon>
        <taxon>Diaporthales</taxon>
        <taxon>Schizoparmaceae</taxon>
        <taxon>Coniella</taxon>
    </lineage>
</organism>
<dbReference type="Gene3D" id="2.60.120.260">
    <property type="entry name" value="Galactose-binding domain-like"/>
    <property type="match status" value="1"/>
</dbReference>
<dbReference type="SMART" id="SM00758">
    <property type="entry name" value="PA14"/>
    <property type="match status" value="1"/>
</dbReference>